<protein>
    <submittedName>
        <fullName evidence="2">Glycosyltransferase involved in cell wall biosynthesis</fullName>
    </submittedName>
</protein>
<dbReference type="EMBL" id="SLXA01000010">
    <property type="protein sequence ID" value="TCO83981.1"/>
    <property type="molecule type" value="Genomic_DNA"/>
</dbReference>
<sequence>MLETEKKLSVVMPAYNEGEHIYENLHIVSEILSGFIKDYEIVAVNDGSTDNTRAEIFRCAKSDAHIRLVSYKKNRGKGNAIKCGVEKTSGDYIAFLDSDLDLPAEQLKEYVIALIQDKADVVIASKMHKDSKIEYPVVRKVISFGYYCMLRVLFHLKVKDTQTGLKVFKAEALKSIIPLIKTQGFAYDIEILVALNCRGYRIMEMPVELVFRRGKGMGRIGIKDIITVFRDTLIIFYRGRIQKVY</sequence>
<proteinExistence type="predicted"/>
<dbReference type="GO" id="GO:0016740">
    <property type="term" value="F:transferase activity"/>
    <property type="evidence" value="ECO:0007669"/>
    <property type="project" value="UniProtKB-KW"/>
</dbReference>
<keyword evidence="3" id="KW-1185">Reference proteome</keyword>
<dbReference type="OrthoDB" id="9807778at2"/>
<evidence type="ECO:0000313" key="2">
    <source>
        <dbReference type="EMBL" id="TCO83981.1"/>
    </source>
</evidence>
<dbReference type="PANTHER" id="PTHR48090">
    <property type="entry name" value="UNDECAPRENYL-PHOSPHATE 4-DEOXY-4-FORMAMIDO-L-ARABINOSE TRANSFERASE-RELATED"/>
    <property type="match status" value="1"/>
</dbReference>
<dbReference type="AlphaFoldDB" id="A0A4R2LAR3"/>
<accession>A0A4R2LAR3</accession>
<dbReference type="PANTHER" id="PTHR48090:SF7">
    <property type="entry name" value="RFBJ PROTEIN"/>
    <property type="match status" value="1"/>
</dbReference>
<feature type="domain" description="Glycosyltransferase 2-like" evidence="1">
    <location>
        <begin position="9"/>
        <end position="174"/>
    </location>
</feature>
<reference evidence="2 3" key="1">
    <citation type="submission" date="2019-03" db="EMBL/GenBank/DDBJ databases">
        <title>Genomic Encyclopedia of Type Strains, Phase IV (KMG-IV): sequencing the most valuable type-strain genomes for metagenomic binning, comparative biology and taxonomic classification.</title>
        <authorList>
            <person name="Goeker M."/>
        </authorList>
    </citation>
    <scope>NUCLEOTIDE SEQUENCE [LARGE SCALE GENOMIC DNA]</scope>
    <source>
        <strain evidence="2 3">DSM 28559</strain>
    </source>
</reference>
<dbReference type="InterPro" id="IPR029044">
    <property type="entry name" value="Nucleotide-diphossugar_trans"/>
</dbReference>
<evidence type="ECO:0000313" key="3">
    <source>
        <dbReference type="Proteomes" id="UP000295711"/>
    </source>
</evidence>
<gene>
    <name evidence="2" type="ORF">EV212_1104</name>
</gene>
<dbReference type="Proteomes" id="UP000295711">
    <property type="component" value="Unassembled WGS sequence"/>
</dbReference>
<dbReference type="InterPro" id="IPR050256">
    <property type="entry name" value="Glycosyltransferase_2"/>
</dbReference>
<name>A0A4R2LAR3_9FIRM</name>
<organism evidence="2 3">
    <name type="scientific">Frisingicoccus caecimuris</name>
    <dbReference type="NCBI Taxonomy" id="1796636"/>
    <lineage>
        <taxon>Bacteria</taxon>
        <taxon>Bacillati</taxon>
        <taxon>Bacillota</taxon>
        <taxon>Clostridia</taxon>
        <taxon>Lachnospirales</taxon>
        <taxon>Lachnospiraceae</taxon>
        <taxon>Frisingicoccus</taxon>
    </lineage>
</organism>
<evidence type="ECO:0000259" key="1">
    <source>
        <dbReference type="Pfam" id="PF00535"/>
    </source>
</evidence>
<keyword evidence="2" id="KW-0808">Transferase</keyword>
<dbReference type="Gene3D" id="3.90.550.10">
    <property type="entry name" value="Spore Coat Polysaccharide Biosynthesis Protein SpsA, Chain A"/>
    <property type="match status" value="1"/>
</dbReference>
<dbReference type="InterPro" id="IPR001173">
    <property type="entry name" value="Glyco_trans_2-like"/>
</dbReference>
<comment type="caution">
    <text evidence="2">The sequence shown here is derived from an EMBL/GenBank/DDBJ whole genome shotgun (WGS) entry which is preliminary data.</text>
</comment>
<dbReference type="Pfam" id="PF00535">
    <property type="entry name" value="Glycos_transf_2"/>
    <property type="match status" value="1"/>
</dbReference>
<dbReference type="SUPFAM" id="SSF53448">
    <property type="entry name" value="Nucleotide-diphospho-sugar transferases"/>
    <property type="match status" value="1"/>
</dbReference>
<dbReference type="RefSeq" id="WP_132092487.1">
    <property type="nucleotide sequence ID" value="NZ_JANKAQ010000011.1"/>
</dbReference>
<dbReference type="CDD" id="cd04179">
    <property type="entry name" value="DPM_DPG-synthase_like"/>
    <property type="match status" value="1"/>
</dbReference>